<keyword evidence="2" id="KW-0645">Protease</keyword>
<protein>
    <submittedName>
        <fullName evidence="2">Aminopeptidase YwaD</fullName>
    </submittedName>
</protein>
<dbReference type="Proteomes" id="UP000346198">
    <property type="component" value="Unassembled WGS sequence"/>
</dbReference>
<dbReference type="InterPro" id="IPR045175">
    <property type="entry name" value="M28_fam"/>
</dbReference>
<name>A0A6C2UPX5_9BACT</name>
<dbReference type="InterPro" id="IPR007484">
    <property type="entry name" value="Peptidase_M28"/>
</dbReference>
<dbReference type="GO" id="GO:0006508">
    <property type="term" value="P:proteolysis"/>
    <property type="evidence" value="ECO:0007669"/>
    <property type="project" value="InterPro"/>
</dbReference>
<feature type="domain" description="Peptidase M28" evidence="1">
    <location>
        <begin position="94"/>
        <end position="301"/>
    </location>
</feature>
<dbReference type="Pfam" id="PF04389">
    <property type="entry name" value="Peptidase_M28"/>
    <property type="match status" value="1"/>
</dbReference>
<proteinExistence type="predicted"/>
<dbReference type="EMBL" id="CAAHFH010000002">
    <property type="protein sequence ID" value="VGO22350.1"/>
    <property type="molecule type" value="Genomic_DNA"/>
</dbReference>
<dbReference type="Gene3D" id="3.40.630.10">
    <property type="entry name" value="Zn peptidases"/>
    <property type="match status" value="1"/>
</dbReference>
<dbReference type="GO" id="GO:0008235">
    <property type="term" value="F:metalloexopeptidase activity"/>
    <property type="evidence" value="ECO:0007669"/>
    <property type="project" value="InterPro"/>
</dbReference>
<accession>A0A6C2UPX5</accession>
<evidence type="ECO:0000259" key="1">
    <source>
        <dbReference type="Pfam" id="PF04389"/>
    </source>
</evidence>
<dbReference type="PANTHER" id="PTHR12147:SF26">
    <property type="entry name" value="PEPTIDASE M28 DOMAIN-CONTAINING PROTEIN"/>
    <property type="match status" value="1"/>
</dbReference>
<dbReference type="PANTHER" id="PTHR12147">
    <property type="entry name" value="METALLOPEPTIDASE M28 FAMILY MEMBER"/>
    <property type="match status" value="1"/>
</dbReference>
<gene>
    <name evidence="2" type="primary">ywaD_3</name>
    <name evidence="2" type="ORF">SCARR_04433</name>
</gene>
<evidence type="ECO:0000313" key="2">
    <source>
        <dbReference type="EMBL" id="VGO22350.1"/>
    </source>
</evidence>
<sequence length="400" mass="43784">MAPCSAITLTEITQHVSANSYSNFHAGLFVADGNSRGFTDGASPRVPAYQHDLARDFIHSNFTAMGYDTWLDPFSFNKTFSSNPTNYTYQGCNNVVAVKWGNGGTNVYIVGAHYDSVDSGQPNITGICPGADDNASGVSGMLEAARVIQEHVFRDTIIFIAFDGEEKDFKGSDHFVGTHTTTSILATNETVFLRSSIKGMISADMIGYDDTNTVMDIVIGRVNTDDSPTADAVEQALTNYTALAPYQGLGWTGSDHMPFHNVGIPSILFIEGDYYDYWNNPPEYENPYYHSDGDSIDSPNYISYSYASEATKCIVGYLCEQAQVIPPATLVQSVTGGSTLELCWFTAPNVVYNLYGADSLLQTNPWTFIQSFPPTNATVEFSIQLDLNTVTQSMFRVESQ</sequence>
<keyword evidence="3" id="KW-1185">Reference proteome</keyword>
<evidence type="ECO:0000313" key="3">
    <source>
        <dbReference type="Proteomes" id="UP000346198"/>
    </source>
</evidence>
<keyword evidence="2" id="KW-0378">Hydrolase</keyword>
<reference evidence="2 3" key="1">
    <citation type="submission" date="2019-04" db="EMBL/GenBank/DDBJ databases">
        <authorList>
            <person name="Van Vliet M D."/>
        </authorList>
    </citation>
    <scope>NUCLEOTIDE SEQUENCE [LARGE SCALE GENOMIC DNA]</scope>
    <source>
        <strain evidence="2 3">F21</strain>
    </source>
</reference>
<organism evidence="2 3">
    <name type="scientific">Pontiella sulfatireligans</name>
    <dbReference type="NCBI Taxonomy" id="2750658"/>
    <lineage>
        <taxon>Bacteria</taxon>
        <taxon>Pseudomonadati</taxon>
        <taxon>Kiritimatiellota</taxon>
        <taxon>Kiritimatiellia</taxon>
        <taxon>Kiritimatiellales</taxon>
        <taxon>Pontiellaceae</taxon>
        <taxon>Pontiella</taxon>
    </lineage>
</organism>
<dbReference type="RefSeq" id="WP_136063735.1">
    <property type="nucleotide sequence ID" value="NZ_CAAHFH010000002.1"/>
</dbReference>
<dbReference type="AlphaFoldDB" id="A0A6C2UPX5"/>
<keyword evidence="2" id="KW-0031">Aminopeptidase</keyword>
<dbReference type="GO" id="GO:0004177">
    <property type="term" value="F:aminopeptidase activity"/>
    <property type="evidence" value="ECO:0007669"/>
    <property type="project" value="UniProtKB-KW"/>
</dbReference>
<dbReference type="SUPFAM" id="SSF53187">
    <property type="entry name" value="Zn-dependent exopeptidases"/>
    <property type="match status" value="1"/>
</dbReference>